<dbReference type="InterPro" id="IPR052917">
    <property type="entry name" value="Stress-Dev_Protein"/>
</dbReference>
<evidence type="ECO:0000313" key="3">
    <source>
        <dbReference type="Proteomes" id="UP000317421"/>
    </source>
</evidence>
<dbReference type="Proteomes" id="UP000317421">
    <property type="component" value="Unassembled WGS sequence"/>
</dbReference>
<dbReference type="AlphaFoldDB" id="A0A5C6A674"/>
<feature type="domain" description="General stress protein FMN-binding split barrel" evidence="1">
    <location>
        <begin position="6"/>
        <end position="150"/>
    </location>
</feature>
<comment type="caution">
    <text evidence="2">The sequence shown here is derived from an EMBL/GenBank/DDBJ whole genome shotgun (WGS) entry which is preliminary data.</text>
</comment>
<dbReference type="PANTHER" id="PTHR34818:SF1">
    <property type="entry name" value="PROTEIN BLI-3"/>
    <property type="match status" value="1"/>
</dbReference>
<protein>
    <submittedName>
        <fullName evidence="2">Pyridoxamine 5'-phosphate oxidase</fullName>
    </submittedName>
</protein>
<dbReference type="SUPFAM" id="SSF50475">
    <property type="entry name" value="FMN-binding split barrel"/>
    <property type="match status" value="1"/>
</dbReference>
<reference evidence="2 3" key="1">
    <citation type="submission" date="2019-02" db="EMBL/GenBank/DDBJ databases">
        <title>Deep-cultivation of Planctomycetes and their phenomic and genomic characterization uncovers novel biology.</title>
        <authorList>
            <person name="Wiegand S."/>
            <person name="Jogler M."/>
            <person name="Boedeker C."/>
            <person name="Pinto D."/>
            <person name="Vollmers J."/>
            <person name="Rivas-Marin E."/>
            <person name="Kohn T."/>
            <person name="Peeters S.H."/>
            <person name="Heuer A."/>
            <person name="Rast P."/>
            <person name="Oberbeckmann S."/>
            <person name="Bunk B."/>
            <person name="Jeske O."/>
            <person name="Meyerdierks A."/>
            <person name="Storesund J.E."/>
            <person name="Kallscheuer N."/>
            <person name="Luecker S."/>
            <person name="Lage O.M."/>
            <person name="Pohl T."/>
            <person name="Merkel B.J."/>
            <person name="Hornburger P."/>
            <person name="Mueller R.-W."/>
            <person name="Bruemmer F."/>
            <person name="Labrenz M."/>
            <person name="Spormann A.M."/>
            <person name="Op Den Camp H."/>
            <person name="Overmann J."/>
            <person name="Amann R."/>
            <person name="Jetten M.S.M."/>
            <person name="Mascher T."/>
            <person name="Medema M.H."/>
            <person name="Devos D.P."/>
            <person name="Kaster A.-K."/>
            <person name="Ovreas L."/>
            <person name="Rohde M."/>
            <person name="Galperin M.Y."/>
            <person name="Jogler C."/>
        </authorList>
    </citation>
    <scope>NUCLEOTIDE SEQUENCE [LARGE SCALE GENOMIC DNA]</scope>
    <source>
        <strain evidence="2 3">Pla108</strain>
    </source>
</reference>
<gene>
    <name evidence="2" type="ORF">Pla108_36170</name>
</gene>
<name>A0A5C6A674_9BACT</name>
<dbReference type="InterPro" id="IPR038725">
    <property type="entry name" value="YdaG_split_barrel_FMN-bd"/>
</dbReference>
<accession>A0A5C6A674</accession>
<dbReference type="InterPro" id="IPR012349">
    <property type="entry name" value="Split_barrel_FMN-bd"/>
</dbReference>
<organism evidence="2 3">
    <name type="scientific">Botrimarina colliarenosi</name>
    <dbReference type="NCBI Taxonomy" id="2528001"/>
    <lineage>
        <taxon>Bacteria</taxon>
        <taxon>Pseudomonadati</taxon>
        <taxon>Planctomycetota</taxon>
        <taxon>Planctomycetia</taxon>
        <taxon>Pirellulales</taxon>
        <taxon>Lacipirellulaceae</taxon>
        <taxon>Botrimarina</taxon>
    </lineage>
</organism>
<dbReference type="OrthoDB" id="9795235at2"/>
<keyword evidence="3" id="KW-1185">Reference proteome</keyword>
<evidence type="ECO:0000259" key="1">
    <source>
        <dbReference type="Pfam" id="PF16242"/>
    </source>
</evidence>
<dbReference type="RefSeq" id="WP_146446320.1">
    <property type="nucleotide sequence ID" value="NZ_SJPR01000006.1"/>
</dbReference>
<proteinExistence type="predicted"/>
<sequence>MSKEPRERFQDLLESFTTGMLVTQGPDGLMTGRPMNIASIESDADVWFCTSIKSEKVDDLAAHPQVLVTFQDSGRHLTLNGAAELVKNKPKIAELWNESWKVWFPDGQDDPNLALLHVKASHGQYWDNSWLQGLSYAIRAGQAYWKGEQPEIPEDVNAKVTLG</sequence>
<dbReference type="Gene3D" id="2.30.110.10">
    <property type="entry name" value="Electron Transport, Fmn-binding Protein, Chain A"/>
    <property type="match status" value="1"/>
</dbReference>
<dbReference type="PANTHER" id="PTHR34818">
    <property type="entry name" value="PROTEIN BLI-3"/>
    <property type="match status" value="1"/>
</dbReference>
<dbReference type="EMBL" id="SJPR01000006">
    <property type="protein sequence ID" value="TWT94768.1"/>
    <property type="molecule type" value="Genomic_DNA"/>
</dbReference>
<evidence type="ECO:0000313" key="2">
    <source>
        <dbReference type="EMBL" id="TWT94768.1"/>
    </source>
</evidence>
<dbReference type="Pfam" id="PF16242">
    <property type="entry name" value="Pyrid_ox_like"/>
    <property type="match status" value="1"/>
</dbReference>